<dbReference type="Pfam" id="PF00582">
    <property type="entry name" value="Usp"/>
    <property type="match status" value="1"/>
</dbReference>
<dbReference type="InterPro" id="IPR006015">
    <property type="entry name" value="Universal_stress_UspA"/>
</dbReference>
<reference evidence="3 4" key="1">
    <citation type="submission" date="2020-01" db="EMBL/GenBank/DDBJ databases">
        <title>Natronorubrum sp. JWXQ-INN 674 isolated from Inner Mongolia Autonomous Region of China.</title>
        <authorList>
            <person name="Xue Q."/>
        </authorList>
    </citation>
    <scope>NUCLEOTIDE SEQUENCE [LARGE SCALE GENOMIC DNA]</scope>
    <source>
        <strain evidence="3 4">JWXQ-INN-674</strain>
    </source>
</reference>
<comment type="caution">
    <text evidence="3">The sequence shown here is derived from an EMBL/GenBank/DDBJ whole genome shotgun (WGS) entry which is preliminary data.</text>
</comment>
<sequence>MYTDVLLATDGSDCARTATEHAVHLAAVTGATLHALYVIETRTEYDSAIVDPETVERTLRSEGEAILESVEAAADAADVEAVCRIQQGVPEREILTYADGHDVDLICLGSRGTSTFKTILLGSTSEAVLREASVPVVVQPENSPTSGE</sequence>
<proteinExistence type="inferred from homology"/>
<dbReference type="RefSeq" id="WP_160067043.1">
    <property type="nucleotide sequence ID" value="NZ_WUYX01000069.1"/>
</dbReference>
<dbReference type="PRINTS" id="PR01438">
    <property type="entry name" value="UNVRSLSTRESS"/>
</dbReference>
<feature type="domain" description="UspA" evidence="2">
    <location>
        <begin position="1"/>
        <end position="138"/>
    </location>
</feature>
<evidence type="ECO:0000259" key="2">
    <source>
        <dbReference type="Pfam" id="PF00582"/>
    </source>
</evidence>
<organism evidence="3 4">
    <name type="scientific">Natronorubrum halalkaliphilum</name>
    <dbReference type="NCBI Taxonomy" id="2691917"/>
    <lineage>
        <taxon>Archaea</taxon>
        <taxon>Methanobacteriati</taxon>
        <taxon>Methanobacteriota</taxon>
        <taxon>Stenosarchaea group</taxon>
        <taxon>Halobacteria</taxon>
        <taxon>Halobacteriales</taxon>
        <taxon>Natrialbaceae</taxon>
        <taxon>Natronorubrum</taxon>
    </lineage>
</organism>
<name>A0A6B0VU48_9EURY</name>
<evidence type="ECO:0000256" key="1">
    <source>
        <dbReference type="ARBA" id="ARBA00008791"/>
    </source>
</evidence>
<dbReference type="SUPFAM" id="SSF52402">
    <property type="entry name" value="Adenine nucleotide alpha hydrolases-like"/>
    <property type="match status" value="1"/>
</dbReference>
<evidence type="ECO:0000313" key="3">
    <source>
        <dbReference type="EMBL" id="MXV64079.1"/>
    </source>
</evidence>
<dbReference type="PANTHER" id="PTHR46268:SF6">
    <property type="entry name" value="UNIVERSAL STRESS PROTEIN UP12"/>
    <property type="match status" value="1"/>
</dbReference>
<dbReference type="EMBL" id="WUYX01000069">
    <property type="protein sequence ID" value="MXV64079.1"/>
    <property type="molecule type" value="Genomic_DNA"/>
</dbReference>
<comment type="similarity">
    <text evidence="1">Belongs to the universal stress protein A family.</text>
</comment>
<dbReference type="Gene3D" id="3.40.50.620">
    <property type="entry name" value="HUPs"/>
    <property type="match status" value="1"/>
</dbReference>
<protein>
    <submittedName>
        <fullName evidence="3">Universal stress protein</fullName>
    </submittedName>
</protein>
<dbReference type="Proteomes" id="UP000434101">
    <property type="component" value="Unassembled WGS sequence"/>
</dbReference>
<keyword evidence="4" id="KW-1185">Reference proteome</keyword>
<dbReference type="OrthoDB" id="105697at2157"/>
<dbReference type="AlphaFoldDB" id="A0A6B0VU48"/>
<dbReference type="CDD" id="cd00293">
    <property type="entry name" value="USP-like"/>
    <property type="match status" value="1"/>
</dbReference>
<dbReference type="InterPro" id="IPR006016">
    <property type="entry name" value="UspA"/>
</dbReference>
<evidence type="ECO:0000313" key="4">
    <source>
        <dbReference type="Proteomes" id="UP000434101"/>
    </source>
</evidence>
<gene>
    <name evidence="3" type="ORF">GS429_18815</name>
</gene>
<accession>A0A6B0VU48</accession>
<dbReference type="PANTHER" id="PTHR46268">
    <property type="entry name" value="STRESS RESPONSE PROTEIN NHAX"/>
    <property type="match status" value="1"/>
</dbReference>
<dbReference type="InterPro" id="IPR014729">
    <property type="entry name" value="Rossmann-like_a/b/a_fold"/>
</dbReference>